<evidence type="ECO:0000313" key="1">
    <source>
        <dbReference type="EMBL" id="VVD27798.1"/>
    </source>
</evidence>
<sequence length="89" mass="9814">MDRTLAPHDPHQRFSVAYTSGAFHHQAEHFFFLSRHADGDMADGYTVMSPVETNDATIFTHGSSGVFNTHNVASVNGLSQWRKPGARAL</sequence>
<protein>
    <submittedName>
        <fullName evidence="1">Uncharacterized protein</fullName>
    </submittedName>
</protein>
<dbReference type="KEGG" id="pdio:PDMSB3_1336"/>
<reference evidence="1 2" key="1">
    <citation type="submission" date="2019-08" db="EMBL/GenBank/DDBJ databases">
        <authorList>
            <person name="Herpell B J."/>
        </authorList>
    </citation>
    <scope>NUCLEOTIDE SEQUENCE [LARGE SCALE GENOMIC DNA]</scope>
    <source>
        <strain evidence="2">Msb3</strain>
    </source>
</reference>
<name>A0A5Q4ZJX9_9BURK</name>
<dbReference type="AlphaFoldDB" id="A0A5Q4ZJX9"/>
<dbReference type="Proteomes" id="UP000325811">
    <property type="component" value="Chromosome I"/>
</dbReference>
<proteinExistence type="predicted"/>
<organism evidence="1 2">
    <name type="scientific">Paraburkholderia dioscoreae</name>
    <dbReference type="NCBI Taxonomy" id="2604047"/>
    <lineage>
        <taxon>Bacteria</taxon>
        <taxon>Pseudomonadati</taxon>
        <taxon>Pseudomonadota</taxon>
        <taxon>Betaproteobacteria</taxon>
        <taxon>Burkholderiales</taxon>
        <taxon>Burkholderiaceae</taxon>
        <taxon>Paraburkholderia</taxon>
    </lineage>
</organism>
<gene>
    <name evidence="1" type="ORF">PDMSB3_1336</name>
</gene>
<dbReference type="EMBL" id="LR699553">
    <property type="protein sequence ID" value="VVD27798.1"/>
    <property type="molecule type" value="Genomic_DNA"/>
</dbReference>
<evidence type="ECO:0000313" key="2">
    <source>
        <dbReference type="Proteomes" id="UP000325811"/>
    </source>
</evidence>
<keyword evidence="2" id="KW-1185">Reference proteome</keyword>
<accession>A0A5Q4ZJX9</accession>